<name>A0A7U3YAH2_BUCA5</name>
<dbReference type="GO" id="GO:0009252">
    <property type="term" value="P:peptidoglycan biosynthetic process"/>
    <property type="evidence" value="ECO:0007669"/>
    <property type="project" value="TreeGrafter"/>
</dbReference>
<dbReference type="Proteomes" id="UP000006904">
    <property type="component" value="Chromosome"/>
</dbReference>
<keyword evidence="1" id="KW-0449">Lipoprotein</keyword>
<dbReference type="Gene3D" id="3.40.50.10610">
    <property type="entry name" value="ABC-type transport auxiliary lipoprotein component"/>
    <property type="match status" value="1"/>
</dbReference>
<dbReference type="GO" id="GO:0030234">
    <property type="term" value="F:enzyme regulator activity"/>
    <property type="evidence" value="ECO:0007669"/>
    <property type="project" value="TreeGrafter"/>
</dbReference>
<sequence>MILFIIFFINSCSYSKNIENTFSKVKKTNFILLKFDSAIEKIISEMLKPNHILIFNKKLFFIDLLENQTNIFIDREKITDLIKHKISIKNNDIHFLEKNMIKKNKKKIGILEIKKTLDTSTAIFFSRNNNVEYYIHSCISGKNEPFLLKIELILVKTGEIVFMKEERCY</sequence>
<evidence type="ECO:0000313" key="1">
    <source>
        <dbReference type="EMBL" id="ACL30714.1"/>
    </source>
</evidence>
<accession>A0A7U3YAH2</accession>
<dbReference type="PANTHER" id="PTHR40593">
    <property type="entry name" value="PENICILLIN-BINDING PROTEIN ACTIVATOR LPOB"/>
    <property type="match status" value="1"/>
</dbReference>
<dbReference type="PANTHER" id="PTHR40593:SF1">
    <property type="entry name" value="PENICILLIN-BINDING PROTEIN ACTIVATOR LPOB"/>
    <property type="match status" value="1"/>
</dbReference>
<organism evidence="1 2">
    <name type="scientific">Buchnera aphidicola subsp. Acyrthosiphon pisum (strain 5A)</name>
    <dbReference type="NCBI Taxonomy" id="563178"/>
    <lineage>
        <taxon>Bacteria</taxon>
        <taxon>Pseudomonadati</taxon>
        <taxon>Pseudomonadota</taxon>
        <taxon>Gammaproteobacteria</taxon>
        <taxon>Enterobacterales</taxon>
        <taxon>Erwiniaceae</taxon>
        <taxon>Buchnera</taxon>
    </lineage>
</organism>
<dbReference type="GO" id="GO:0031241">
    <property type="term" value="C:periplasmic side of cell outer membrane"/>
    <property type="evidence" value="ECO:0007669"/>
    <property type="project" value="TreeGrafter"/>
</dbReference>
<dbReference type="KEGG" id="bap:BUAP5A_351"/>
<gene>
    <name evidence="1" type="primary">ycfM</name>
    <name evidence="1" type="ordered locus">BUAP5A_351</name>
</gene>
<reference evidence="1 2" key="1">
    <citation type="journal article" date="2009" name="Science">
        <title>The dynamics and time scale of ongoing genomic erosion in symbiotic bacteria.</title>
        <authorList>
            <person name="Moran N.A."/>
            <person name="McLaughlin H.J."/>
            <person name="Sorek R."/>
        </authorList>
    </citation>
    <scope>NUCLEOTIDE SEQUENCE [LARGE SCALE GENOMIC DNA]</scope>
    <source>
        <strain evidence="1 2">5A</strain>
    </source>
</reference>
<proteinExistence type="predicted"/>
<evidence type="ECO:0000313" key="2">
    <source>
        <dbReference type="Proteomes" id="UP000006904"/>
    </source>
</evidence>
<dbReference type="AlphaFoldDB" id="A0A7U3YAH2"/>
<protein>
    <submittedName>
        <fullName evidence="1">Predicted outer membrane lipoprotein (YcfM)</fullName>
    </submittedName>
</protein>
<dbReference type="InterPro" id="IPR014094">
    <property type="entry name" value="LpoB"/>
</dbReference>
<dbReference type="Pfam" id="PF13036">
    <property type="entry name" value="LpoB"/>
    <property type="match status" value="1"/>
</dbReference>
<dbReference type="EMBL" id="CP001161">
    <property type="protein sequence ID" value="ACL30714.1"/>
    <property type="molecule type" value="Genomic_DNA"/>
</dbReference>